<reference evidence="11" key="1">
    <citation type="journal article" date="2015" name="Sci. Rep.">
        <title>Tissue- and time-dependent transcription in Ixodes ricinus salivary glands and midguts when blood feeding on the vertebrate host.</title>
        <authorList>
            <person name="Kotsyfakis M."/>
            <person name="Schwarz A."/>
            <person name="Erhart J."/>
            <person name="Ribeiro J.M."/>
        </authorList>
    </citation>
    <scope>NUCLEOTIDE SEQUENCE</scope>
    <source>
        <tissue evidence="11">Salivary gland and midgut</tissue>
    </source>
</reference>
<protein>
    <recommendedName>
        <fullName evidence="10">Cytochrome c oxidase subunit 4</fullName>
    </recommendedName>
</protein>
<dbReference type="PRINTS" id="PR01873">
    <property type="entry name" value="CYTCOXIDASE4"/>
</dbReference>
<comment type="pathway">
    <text evidence="10">Energy metabolism; oxidative phosphorylation.</text>
</comment>
<dbReference type="EMBL" id="GANP01007884">
    <property type="protein sequence ID" value="JAB76584.1"/>
    <property type="molecule type" value="mRNA"/>
</dbReference>
<evidence type="ECO:0000313" key="11">
    <source>
        <dbReference type="EMBL" id="JAB76584.1"/>
    </source>
</evidence>
<dbReference type="PANTHER" id="PTHR10707:SF10">
    <property type="entry name" value="CYTOCHROME C OXIDASE SUBUNIT 4"/>
    <property type="match status" value="1"/>
</dbReference>
<comment type="function">
    <text evidence="10">Component of the cytochrome c oxidase, the last enzyme in the mitochondrial electron transport chain which drives oxidative phosphorylation.</text>
</comment>
<evidence type="ECO:0000256" key="7">
    <source>
        <dbReference type="ARBA" id="ARBA00023002"/>
    </source>
</evidence>
<dbReference type="InterPro" id="IPR004203">
    <property type="entry name" value="Cyt_c_oxidase_su4_fam"/>
</dbReference>
<dbReference type="SUPFAM" id="SSF81406">
    <property type="entry name" value="Mitochondrial cytochrome c oxidase subunit IV"/>
    <property type="match status" value="1"/>
</dbReference>
<dbReference type="GO" id="GO:0006123">
    <property type="term" value="P:mitochondrial electron transport, cytochrome c to oxygen"/>
    <property type="evidence" value="ECO:0007669"/>
    <property type="project" value="InterPro"/>
</dbReference>
<dbReference type="Gene3D" id="1.10.442.10">
    <property type="entry name" value="Cytochrome c oxidase subunit IV"/>
    <property type="match status" value="1"/>
</dbReference>
<dbReference type="PANTHER" id="PTHR10707">
    <property type="entry name" value="CYTOCHROME C OXIDASE SUBUNIT IV"/>
    <property type="match status" value="1"/>
</dbReference>
<evidence type="ECO:0000256" key="3">
    <source>
        <dbReference type="ARBA" id="ARBA00022692"/>
    </source>
</evidence>
<dbReference type="AlphaFoldDB" id="V5HGC5"/>
<evidence type="ECO:0000256" key="10">
    <source>
        <dbReference type="RuleBase" id="RU367145"/>
    </source>
</evidence>
<comment type="subunit">
    <text evidence="10">Component of the cytochrome c oxidase (complex IV, CIV), a multisubunit enzyme composed of 14 subunits.</text>
</comment>
<dbReference type="GO" id="GO:0045277">
    <property type="term" value="C:respiratory chain complex IV"/>
    <property type="evidence" value="ECO:0007669"/>
    <property type="project" value="InterPro"/>
</dbReference>
<name>V5HGC5_IXORI</name>
<dbReference type="UniPathway" id="UPA00705"/>
<evidence type="ECO:0000256" key="9">
    <source>
        <dbReference type="ARBA" id="ARBA00023136"/>
    </source>
</evidence>
<keyword evidence="6" id="KW-1133">Transmembrane helix</keyword>
<organism evidence="11">
    <name type="scientific">Ixodes ricinus</name>
    <name type="common">Common tick</name>
    <name type="synonym">Acarus ricinus</name>
    <dbReference type="NCBI Taxonomy" id="34613"/>
    <lineage>
        <taxon>Eukaryota</taxon>
        <taxon>Metazoa</taxon>
        <taxon>Ecdysozoa</taxon>
        <taxon>Arthropoda</taxon>
        <taxon>Chelicerata</taxon>
        <taxon>Arachnida</taxon>
        <taxon>Acari</taxon>
        <taxon>Parasitiformes</taxon>
        <taxon>Ixodida</taxon>
        <taxon>Ixodoidea</taxon>
        <taxon>Ixodidae</taxon>
        <taxon>Ixodinae</taxon>
        <taxon>Ixodes</taxon>
    </lineage>
</organism>
<evidence type="ECO:0000256" key="1">
    <source>
        <dbReference type="ARBA" id="ARBA00004434"/>
    </source>
</evidence>
<evidence type="ECO:0000256" key="6">
    <source>
        <dbReference type="ARBA" id="ARBA00022989"/>
    </source>
</evidence>
<dbReference type="InterPro" id="IPR036639">
    <property type="entry name" value="Cyt_c_oxidase_su4_sf"/>
</dbReference>
<accession>V5HGC5</accession>
<evidence type="ECO:0000256" key="2">
    <source>
        <dbReference type="ARBA" id="ARBA00008135"/>
    </source>
</evidence>
<proteinExistence type="evidence at transcript level"/>
<evidence type="ECO:0000256" key="8">
    <source>
        <dbReference type="ARBA" id="ARBA00023128"/>
    </source>
</evidence>
<keyword evidence="9" id="KW-0472">Membrane</keyword>
<sequence length="187" mass="21028">MASRLLQLSERTLKLAPVVARIPADGSLPRAGAHWQARGGWLRHELVNMCTSISPSSPCRPSATRSPQPRLRSCVRRRRVTGRTCPSRRRKPCTGSASAKRYAEIVRPSTSNVVGKSPIRLSGSFLYLPFGATLWVWIFLKKFVYGPLPESCSPEAKEAQLKRMIDLRVNPIDGVASKWDYENNRWK</sequence>
<comment type="subcellular location">
    <subcellularLocation>
        <location evidence="1 10">Mitochondrion inner membrane</location>
        <topology evidence="1 10">Single-pass membrane protein</topology>
    </subcellularLocation>
</comment>
<comment type="similarity">
    <text evidence="2 10">Belongs to the cytochrome c oxidase IV family.</text>
</comment>
<evidence type="ECO:0000256" key="5">
    <source>
        <dbReference type="ARBA" id="ARBA00022946"/>
    </source>
</evidence>
<keyword evidence="8 10" id="KW-0496">Mitochondrion</keyword>
<keyword evidence="3" id="KW-0812">Transmembrane</keyword>
<keyword evidence="4 10" id="KW-0999">Mitochondrion inner membrane</keyword>
<keyword evidence="5" id="KW-0809">Transit peptide</keyword>
<keyword evidence="7" id="KW-0560">Oxidoreductase</keyword>
<dbReference type="GO" id="GO:0005743">
    <property type="term" value="C:mitochondrial inner membrane"/>
    <property type="evidence" value="ECO:0007669"/>
    <property type="project" value="UniProtKB-SubCell"/>
</dbReference>
<dbReference type="Pfam" id="PF02936">
    <property type="entry name" value="COX4"/>
    <property type="match status" value="1"/>
</dbReference>
<evidence type="ECO:0000256" key="4">
    <source>
        <dbReference type="ARBA" id="ARBA00022792"/>
    </source>
</evidence>
<dbReference type="InterPro" id="IPR013288">
    <property type="entry name" value="Cyt_c_oxidase_su4"/>
</dbReference>
<dbReference type="GO" id="GO:0016491">
    <property type="term" value="F:oxidoreductase activity"/>
    <property type="evidence" value="ECO:0007669"/>
    <property type="project" value="UniProtKB-KW"/>
</dbReference>